<comment type="function">
    <text evidence="1 2">PPIases accelerate the folding of proteins. It catalyzes the cis-trans isomerization of proline imidic peptide bonds in oligopeptides.</text>
</comment>
<dbReference type="EMBL" id="CP049257">
    <property type="protein sequence ID" value="QIG43264.1"/>
    <property type="molecule type" value="Genomic_DNA"/>
</dbReference>
<dbReference type="PANTHER" id="PTHR45625:SF3">
    <property type="entry name" value="PEPTIDYL-PROLYL CIS-TRANS ISOMERASE B-RELATED"/>
    <property type="match status" value="1"/>
</dbReference>
<accession>A0A6G6WDF7</accession>
<dbReference type="InterPro" id="IPR029000">
    <property type="entry name" value="Cyclophilin-like_dom_sf"/>
</dbReference>
<proteinExistence type="inferred from homology"/>
<gene>
    <name evidence="5" type="ORF">G5V58_11300</name>
</gene>
<evidence type="ECO:0000256" key="3">
    <source>
        <dbReference type="SAM" id="MobiDB-lite"/>
    </source>
</evidence>
<evidence type="ECO:0000313" key="6">
    <source>
        <dbReference type="Proteomes" id="UP000502996"/>
    </source>
</evidence>
<name>A0A6G6WDF7_9ACTN</name>
<dbReference type="Proteomes" id="UP000502996">
    <property type="component" value="Chromosome"/>
</dbReference>
<dbReference type="GO" id="GO:0003755">
    <property type="term" value="F:peptidyl-prolyl cis-trans isomerase activity"/>
    <property type="evidence" value="ECO:0007669"/>
    <property type="project" value="UniProtKB-UniRule"/>
</dbReference>
<dbReference type="InterPro" id="IPR002130">
    <property type="entry name" value="Cyclophilin-type_PPIase_dom"/>
</dbReference>
<reference evidence="5 6" key="1">
    <citation type="submission" date="2020-02" db="EMBL/GenBank/DDBJ databases">
        <title>Full genome sequence of Nocardioides sp. R-3366.</title>
        <authorList>
            <person name="Im W.-T."/>
        </authorList>
    </citation>
    <scope>NUCLEOTIDE SEQUENCE [LARGE SCALE GENOMIC DNA]</scope>
    <source>
        <strain evidence="5 6">R-3366</strain>
    </source>
</reference>
<dbReference type="SUPFAM" id="SSF50891">
    <property type="entry name" value="Cyclophilin-like"/>
    <property type="match status" value="1"/>
</dbReference>
<keyword evidence="6" id="KW-1185">Reference proteome</keyword>
<keyword evidence="2" id="KW-0697">Rotamase</keyword>
<dbReference type="EC" id="5.2.1.8" evidence="2"/>
<dbReference type="PROSITE" id="PS51257">
    <property type="entry name" value="PROKAR_LIPOPROTEIN"/>
    <property type="match status" value="1"/>
</dbReference>
<protein>
    <recommendedName>
        <fullName evidence="2">Peptidyl-prolyl cis-trans isomerase</fullName>
        <shortName evidence="2">PPIase</shortName>
        <ecNumber evidence="2">5.2.1.8</ecNumber>
    </recommendedName>
</protein>
<dbReference type="RefSeq" id="WP_165232439.1">
    <property type="nucleotide sequence ID" value="NZ_CP049257.1"/>
</dbReference>
<keyword evidence="2" id="KW-0732">Signal</keyword>
<evidence type="ECO:0000256" key="1">
    <source>
        <dbReference type="ARBA" id="ARBA00002388"/>
    </source>
</evidence>
<dbReference type="CDD" id="cd00317">
    <property type="entry name" value="cyclophilin"/>
    <property type="match status" value="1"/>
</dbReference>
<dbReference type="KEGG" id="nano:G5V58_11300"/>
<feature type="region of interest" description="Disordered" evidence="3">
    <location>
        <begin position="68"/>
        <end position="88"/>
    </location>
</feature>
<comment type="catalytic activity">
    <reaction evidence="2">
        <text>[protein]-peptidylproline (omega=180) = [protein]-peptidylproline (omega=0)</text>
        <dbReference type="Rhea" id="RHEA:16237"/>
        <dbReference type="Rhea" id="RHEA-COMP:10747"/>
        <dbReference type="Rhea" id="RHEA-COMP:10748"/>
        <dbReference type="ChEBI" id="CHEBI:83833"/>
        <dbReference type="ChEBI" id="CHEBI:83834"/>
        <dbReference type="EC" id="5.2.1.8"/>
    </reaction>
</comment>
<feature type="compositionally biased region" description="Low complexity" evidence="3">
    <location>
        <begin position="24"/>
        <end position="42"/>
    </location>
</feature>
<dbReference type="InterPro" id="IPR044666">
    <property type="entry name" value="Cyclophilin_A-like"/>
</dbReference>
<dbReference type="Gene3D" id="2.40.100.10">
    <property type="entry name" value="Cyclophilin-like"/>
    <property type="match status" value="1"/>
</dbReference>
<dbReference type="AlphaFoldDB" id="A0A6G6WDF7"/>
<dbReference type="PROSITE" id="PS50072">
    <property type="entry name" value="CSA_PPIASE_2"/>
    <property type="match status" value="1"/>
</dbReference>
<comment type="similarity">
    <text evidence="2">Belongs to the cyclophilin-type PPIase family.</text>
</comment>
<feature type="domain" description="PPIase cyclophilin-type" evidence="4">
    <location>
        <begin position="92"/>
        <end position="244"/>
    </location>
</feature>
<organism evidence="5 6">
    <name type="scientific">Nocardioides anomalus</name>
    <dbReference type="NCBI Taxonomy" id="2712223"/>
    <lineage>
        <taxon>Bacteria</taxon>
        <taxon>Bacillati</taxon>
        <taxon>Actinomycetota</taxon>
        <taxon>Actinomycetes</taxon>
        <taxon>Propionibacteriales</taxon>
        <taxon>Nocardioidaceae</taxon>
        <taxon>Nocardioides</taxon>
    </lineage>
</organism>
<feature type="chain" id="PRO_5039758000" description="Peptidyl-prolyl cis-trans isomerase" evidence="2">
    <location>
        <begin position="19"/>
        <end position="245"/>
    </location>
</feature>
<keyword evidence="2 5" id="KW-0413">Isomerase</keyword>
<dbReference type="PANTHER" id="PTHR45625">
    <property type="entry name" value="PEPTIDYL-PROLYL CIS-TRANS ISOMERASE-RELATED"/>
    <property type="match status" value="1"/>
</dbReference>
<feature type="signal peptide" evidence="2">
    <location>
        <begin position="1"/>
        <end position="18"/>
    </location>
</feature>
<evidence type="ECO:0000259" key="4">
    <source>
        <dbReference type="PROSITE" id="PS50072"/>
    </source>
</evidence>
<evidence type="ECO:0000313" key="5">
    <source>
        <dbReference type="EMBL" id="QIG43264.1"/>
    </source>
</evidence>
<dbReference type="PRINTS" id="PR00153">
    <property type="entry name" value="CSAPPISMRASE"/>
</dbReference>
<sequence>MSHRLLAVLALVAGLALAGCGDDADSGGTATDDAPTSASADASGGGGTPQGDAAPADVTCEYPTDDQLPVAKEVDPPPSTPSVGGSVPATLQTTLGDLKITLDAADAPCTVNSFVSLAQQGYFDDSPCHRLTTLAEGGIAVLQCGDPTGTGTGGPGYTYADETRGDEQYGPGVLAMANRGPDTNGSQFFIVYDDSPLPPDYTVFGTVDPASLKPIEDLAAQGTVPGEGGMTAPAEKVTINAVSFG</sequence>
<feature type="region of interest" description="Disordered" evidence="3">
    <location>
        <begin position="24"/>
        <end position="56"/>
    </location>
</feature>
<evidence type="ECO:0000256" key="2">
    <source>
        <dbReference type="RuleBase" id="RU363019"/>
    </source>
</evidence>
<dbReference type="Pfam" id="PF00160">
    <property type="entry name" value="Pro_isomerase"/>
    <property type="match status" value="1"/>
</dbReference>